<reference evidence="2 3" key="1">
    <citation type="journal article" date="2011" name="Proc. Natl. Acad. Sci. U.S.A.">
        <title>Evolutionary erosion of yeast sex chromosomes by mating-type switching accidents.</title>
        <authorList>
            <person name="Gordon J.L."/>
            <person name="Armisen D."/>
            <person name="Proux-Wera E."/>
            <person name="Oheigeartaigh S.S."/>
            <person name="Byrne K.P."/>
            <person name="Wolfe K.H."/>
        </authorList>
    </citation>
    <scope>NUCLEOTIDE SEQUENCE [LARGE SCALE GENOMIC DNA]</scope>
    <source>
        <strain evidence="3">ATCC MYA-139 / BCRC 22969 / CBS 8797 / CCRC 22969 / KCTC 17520 / NBRC 10181 / NCYC 3082</strain>
    </source>
</reference>
<feature type="region of interest" description="Disordered" evidence="1">
    <location>
        <begin position="80"/>
        <end position="103"/>
    </location>
</feature>
<dbReference type="RefSeq" id="XP_022465714.1">
    <property type="nucleotide sequence ID" value="XM_022609304.1"/>
</dbReference>
<name>J7S8D7_HUIN7</name>
<dbReference type="KEGG" id="kng:KNAG_0H00530"/>
<evidence type="ECO:0000256" key="1">
    <source>
        <dbReference type="SAM" id="MobiDB-lite"/>
    </source>
</evidence>
<dbReference type="AlphaFoldDB" id="J7S8D7"/>
<dbReference type="Proteomes" id="UP000006310">
    <property type="component" value="Chromosome 8"/>
</dbReference>
<evidence type="ECO:0000313" key="2">
    <source>
        <dbReference type="EMBL" id="CCK71469.1"/>
    </source>
</evidence>
<dbReference type="OrthoDB" id="4069445at2759"/>
<keyword evidence="3" id="KW-1185">Reference proteome</keyword>
<accession>J7S8D7</accession>
<dbReference type="HOGENOM" id="CLU_106810_1_0_1"/>
<dbReference type="EMBL" id="HE978321">
    <property type="protein sequence ID" value="CCK71469.1"/>
    <property type="molecule type" value="Genomic_DNA"/>
</dbReference>
<organism evidence="2 3">
    <name type="scientific">Huiozyma naganishii (strain ATCC MYA-139 / BCRC 22969 / CBS 8797 / KCTC 17520 / NBRC 10181 / NCYC 3082 / Yp74L-3)</name>
    <name type="common">Yeast</name>
    <name type="synonym">Kazachstania naganishii</name>
    <dbReference type="NCBI Taxonomy" id="1071383"/>
    <lineage>
        <taxon>Eukaryota</taxon>
        <taxon>Fungi</taxon>
        <taxon>Dikarya</taxon>
        <taxon>Ascomycota</taxon>
        <taxon>Saccharomycotina</taxon>
        <taxon>Saccharomycetes</taxon>
        <taxon>Saccharomycetales</taxon>
        <taxon>Saccharomycetaceae</taxon>
        <taxon>Huiozyma</taxon>
    </lineage>
</organism>
<reference evidence="3" key="2">
    <citation type="submission" date="2012-08" db="EMBL/GenBank/DDBJ databases">
        <title>Genome sequence of Kazachstania naganishii.</title>
        <authorList>
            <person name="Gordon J.L."/>
            <person name="Armisen D."/>
            <person name="Proux-Wera E."/>
            <person name="OhEigeartaigh S.S."/>
            <person name="Byrne K.P."/>
            <person name="Wolfe K.H."/>
        </authorList>
    </citation>
    <scope>NUCLEOTIDE SEQUENCE [LARGE SCALE GENOMIC DNA]</scope>
    <source>
        <strain evidence="3">ATCC MYA-139 / BCRC 22969 / CBS 8797 / CCRC 22969 / KCTC 17520 / NBRC 10181 / NCYC 3082</strain>
    </source>
</reference>
<dbReference type="OMA" id="WLTTPMK"/>
<dbReference type="STRING" id="1071383.J7S8D7"/>
<protein>
    <submittedName>
        <fullName evidence="2">Uncharacterized protein</fullName>
    </submittedName>
</protein>
<sequence>MQGGVRRKKDMLPRYKNGSRYDKRRSWLTTPMKKVVIYCLLLLGVFLVLRVGYSDLNRMPDYELEHDENSMQEIADEIRKNKQRQGQPANLNGGGAVVASAQQQQQENDIKRKIIKENFNNEVAKQQETKNLEKNDIKPHVDEKKLVKQPIGAKITSRLI</sequence>
<dbReference type="eggNOG" id="ENOG502S65V">
    <property type="taxonomic scope" value="Eukaryota"/>
</dbReference>
<evidence type="ECO:0000313" key="3">
    <source>
        <dbReference type="Proteomes" id="UP000006310"/>
    </source>
</evidence>
<gene>
    <name evidence="2" type="primary">KNAG0H00530</name>
    <name evidence="2" type="ordered locus">KNAG_0H00530</name>
</gene>
<proteinExistence type="predicted"/>
<dbReference type="GeneID" id="34527201"/>